<dbReference type="Gene3D" id="1.10.8.430">
    <property type="entry name" value="Helical domain of apoptotic protease-activating factors"/>
    <property type="match status" value="1"/>
</dbReference>
<dbReference type="Gene3D" id="1.20.5.4130">
    <property type="match status" value="1"/>
</dbReference>
<evidence type="ECO:0008006" key="12">
    <source>
        <dbReference type="Google" id="ProtNLM"/>
    </source>
</evidence>
<dbReference type="GO" id="GO:0002758">
    <property type="term" value="P:innate immune response-activating signaling pathway"/>
    <property type="evidence" value="ECO:0007669"/>
    <property type="project" value="UniProtKB-ARBA"/>
</dbReference>
<dbReference type="InterPro" id="IPR044974">
    <property type="entry name" value="Disease_R_plants"/>
</dbReference>
<dbReference type="Pfam" id="PF23559">
    <property type="entry name" value="WHD_DRP"/>
    <property type="match status" value="1"/>
</dbReference>
<dbReference type="InterPro" id="IPR036388">
    <property type="entry name" value="WH-like_DNA-bd_sf"/>
</dbReference>
<dbReference type="Pfam" id="PF18052">
    <property type="entry name" value="Rx_N"/>
    <property type="match status" value="1"/>
</dbReference>
<dbReference type="InterPro" id="IPR042197">
    <property type="entry name" value="Apaf_helical"/>
</dbReference>
<evidence type="ECO:0000256" key="1">
    <source>
        <dbReference type="ARBA" id="ARBA00008894"/>
    </source>
</evidence>
<dbReference type="PANTHER" id="PTHR23155">
    <property type="entry name" value="DISEASE RESISTANCE PROTEIN RP"/>
    <property type="match status" value="1"/>
</dbReference>
<keyword evidence="2" id="KW-0433">Leucine-rich repeat</keyword>
<feature type="domain" description="Disease resistance N-terminal" evidence="7">
    <location>
        <begin position="28"/>
        <end position="96"/>
    </location>
</feature>
<dbReference type="InterPro" id="IPR058922">
    <property type="entry name" value="WHD_DRP"/>
</dbReference>
<dbReference type="SUPFAM" id="SSF52058">
    <property type="entry name" value="L domain-like"/>
    <property type="match status" value="1"/>
</dbReference>
<dbReference type="Pfam" id="PF00931">
    <property type="entry name" value="NB-ARC"/>
    <property type="match status" value="1"/>
</dbReference>
<feature type="domain" description="Disease resistance R13L4/SHOC-2-like LRR" evidence="9">
    <location>
        <begin position="585"/>
        <end position="918"/>
    </location>
</feature>
<dbReference type="PRINTS" id="PR00364">
    <property type="entry name" value="DISEASERSIST"/>
</dbReference>
<organism evidence="10 11">
    <name type="scientific">Rhynchospora tenuis</name>
    <dbReference type="NCBI Taxonomy" id="198213"/>
    <lineage>
        <taxon>Eukaryota</taxon>
        <taxon>Viridiplantae</taxon>
        <taxon>Streptophyta</taxon>
        <taxon>Embryophyta</taxon>
        <taxon>Tracheophyta</taxon>
        <taxon>Spermatophyta</taxon>
        <taxon>Magnoliopsida</taxon>
        <taxon>Liliopsida</taxon>
        <taxon>Poales</taxon>
        <taxon>Cyperaceae</taxon>
        <taxon>Cyperoideae</taxon>
        <taxon>Rhynchosporeae</taxon>
        <taxon>Rhynchospora</taxon>
    </lineage>
</organism>
<dbReference type="FunFam" id="1.10.10.10:FF:000322">
    <property type="entry name" value="Probable disease resistance protein At1g63360"/>
    <property type="match status" value="1"/>
</dbReference>
<dbReference type="GO" id="GO:0043531">
    <property type="term" value="F:ADP binding"/>
    <property type="evidence" value="ECO:0007669"/>
    <property type="project" value="InterPro"/>
</dbReference>
<evidence type="ECO:0000259" key="6">
    <source>
        <dbReference type="Pfam" id="PF00931"/>
    </source>
</evidence>
<dbReference type="FunFam" id="3.40.50.300:FF:001091">
    <property type="entry name" value="Probable disease resistance protein At1g61300"/>
    <property type="match status" value="1"/>
</dbReference>
<evidence type="ECO:0000256" key="3">
    <source>
        <dbReference type="ARBA" id="ARBA00022737"/>
    </source>
</evidence>
<dbReference type="GO" id="GO:0009626">
    <property type="term" value="P:plant-type hypersensitive response"/>
    <property type="evidence" value="ECO:0007669"/>
    <property type="project" value="UniProtKB-ARBA"/>
</dbReference>
<dbReference type="Gene3D" id="3.80.10.10">
    <property type="entry name" value="Ribonuclease Inhibitor"/>
    <property type="match status" value="1"/>
</dbReference>
<dbReference type="Gene3D" id="1.10.10.10">
    <property type="entry name" value="Winged helix-like DNA-binding domain superfamily/Winged helix DNA-binding domain"/>
    <property type="match status" value="1"/>
</dbReference>
<evidence type="ECO:0000259" key="7">
    <source>
        <dbReference type="Pfam" id="PF18052"/>
    </source>
</evidence>
<feature type="domain" description="NB-ARC" evidence="6">
    <location>
        <begin position="192"/>
        <end position="361"/>
    </location>
</feature>
<sequence>MAIIPEGLLGGVSGIVRDGLLGVTSDIVRDKLIPEFKSLWGTDEEVKRLKDQKDRIWEFICDVYEKQVVDKRQMQWVIDHIHLAYQIETALETYHDECPERGPEEPPLGIIGSIKNGLKKTTQIRFLSNFQKEITAIKERIRELEEYRQRYGIITVGEDWDDVGGGQNKRMKRDPVHTLRPIGYPDIIGFATDIDNILRWLHDENIVSLAVVSIVGIGGSGKSTITRKVCNRNDVKSSFDKLIFTEITQNYVLRNVLREIAKKLEINSTDNKDEQELSYLIWERLEETRYLIILDDVWTEDLWDELSKILPDKKKGSRVIITTRFENVAKRADTTYPPYELPLLDPNESLKLFLKNAVPKNHDCPDPSSDLYNIAKQFADKCRGLPLALQLLGCLVSIKPYTIPAWKDLLRTMTFHAEVPKCIDVVATSYEHLPLIEKLCFLYFAAFPQSTEIEAKQLLRIWCGDGLIRIRPNDSRTVEEIAECILEDLAQRNMVQVLKRYPQGSIGFIRLHDVLSELAIRKAEELNFFMVRSKSDDWECCSKAPRMAIHYPLDLDISLGNYASHNVYSLFIFNVPVKEITVKEITLNLDCSKLRKLRVLSCELRKLDCFELRKWCTTVKLQSLEGAPHLRYLQLVADIEGKESEFEEWIRGMKYLETLDLRGTECYLSDCIWQAKTQLRHVFIYPGIKGCPASIDLKNLQTLRGFVEWNDQWGTSSFPNIPNVRDLSICIPEKVSAREVASLIGRLKHVVHLTMLGNAIDLQEIATATGSCLFNENLISLSVYNYNDNRRDSATLSMPLVLRDDMLPPHLVELNIRGYEFGSDFIPVLEKLRSLKALTLWRMSSKENEDQVRRIKCSAGGFKQLELLIFRHLPLEEWEIEPGAMPMLKWLQVSCCDPLRVPPELTNHLSGLQSLDWVTNIQTNNDALNNIFEQRPNLRFPVLLD</sequence>
<name>A0AAD6ERK1_9POAL</name>
<keyword evidence="11" id="KW-1185">Reference proteome</keyword>
<evidence type="ECO:0000256" key="2">
    <source>
        <dbReference type="ARBA" id="ARBA00022614"/>
    </source>
</evidence>
<dbReference type="Gene3D" id="3.40.50.300">
    <property type="entry name" value="P-loop containing nucleotide triphosphate hydrolases"/>
    <property type="match status" value="1"/>
</dbReference>
<protein>
    <recommendedName>
        <fullName evidence="12">NB-ARC domain-containing protein</fullName>
    </recommendedName>
</protein>
<dbReference type="Proteomes" id="UP001210211">
    <property type="component" value="Unassembled WGS sequence"/>
</dbReference>
<keyword evidence="3" id="KW-0677">Repeat</keyword>
<dbReference type="InterPro" id="IPR041118">
    <property type="entry name" value="Rx_N"/>
</dbReference>
<accession>A0AAD6ERK1</accession>
<dbReference type="InterPro" id="IPR027417">
    <property type="entry name" value="P-loop_NTPase"/>
</dbReference>
<feature type="domain" description="Disease resistance protein winged helix" evidence="8">
    <location>
        <begin position="447"/>
        <end position="519"/>
    </location>
</feature>
<evidence type="ECO:0000259" key="9">
    <source>
        <dbReference type="Pfam" id="PF23598"/>
    </source>
</evidence>
<evidence type="ECO:0000313" key="11">
    <source>
        <dbReference type="Proteomes" id="UP001210211"/>
    </source>
</evidence>
<dbReference type="Pfam" id="PF23598">
    <property type="entry name" value="LRR_14"/>
    <property type="match status" value="1"/>
</dbReference>
<keyword evidence="4" id="KW-0547">Nucleotide-binding</keyword>
<dbReference type="InterPro" id="IPR032675">
    <property type="entry name" value="LRR_dom_sf"/>
</dbReference>
<dbReference type="EMBL" id="JAMRDG010000001">
    <property type="protein sequence ID" value="KAJ3698471.1"/>
    <property type="molecule type" value="Genomic_DNA"/>
</dbReference>
<dbReference type="InterPro" id="IPR002182">
    <property type="entry name" value="NB-ARC"/>
</dbReference>
<evidence type="ECO:0000313" key="10">
    <source>
        <dbReference type="EMBL" id="KAJ3698471.1"/>
    </source>
</evidence>
<gene>
    <name evidence="10" type="ORF">LUZ61_002176</name>
</gene>
<keyword evidence="5" id="KW-0611">Plant defense</keyword>
<dbReference type="InterPro" id="IPR055414">
    <property type="entry name" value="LRR_R13L4/SHOC2-like"/>
</dbReference>
<evidence type="ECO:0000256" key="4">
    <source>
        <dbReference type="ARBA" id="ARBA00022741"/>
    </source>
</evidence>
<evidence type="ECO:0000256" key="5">
    <source>
        <dbReference type="ARBA" id="ARBA00022821"/>
    </source>
</evidence>
<dbReference type="SUPFAM" id="SSF52540">
    <property type="entry name" value="P-loop containing nucleoside triphosphate hydrolases"/>
    <property type="match status" value="1"/>
</dbReference>
<comment type="similarity">
    <text evidence="1">Belongs to the disease resistance NB-LRR family.</text>
</comment>
<dbReference type="GO" id="GO:0042742">
    <property type="term" value="P:defense response to bacterium"/>
    <property type="evidence" value="ECO:0007669"/>
    <property type="project" value="UniProtKB-ARBA"/>
</dbReference>
<dbReference type="AlphaFoldDB" id="A0AAD6ERK1"/>
<evidence type="ECO:0000259" key="8">
    <source>
        <dbReference type="Pfam" id="PF23559"/>
    </source>
</evidence>
<proteinExistence type="inferred from homology"/>
<comment type="caution">
    <text evidence="10">The sequence shown here is derived from an EMBL/GenBank/DDBJ whole genome shotgun (WGS) entry which is preliminary data.</text>
</comment>
<reference evidence="10 11" key="1">
    <citation type="journal article" date="2022" name="Cell">
        <title>Repeat-based holocentromeres influence genome architecture and karyotype evolution.</title>
        <authorList>
            <person name="Hofstatter P.G."/>
            <person name="Thangavel G."/>
            <person name="Lux T."/>
            <person name="Neumann P."/>
            <person name="Vondrak T."/>
            <person name="Novak P."/>
            <person name="Zhang M."/>
            <person name="Costa L."/>
            <person name="Castellani M."/>
            <person name="Scott A."/>
            <person name="Toegelov H."/>
            <person name="Fuchs J."/>
            <person name="Mata-Sucre Y."/>
            <person name="Dias Y."/>
            <person name="Vanzela A.L.L."/>
            <person name="Huettel B."/>
            <person name="Almeida C.C.S."/>
            <person name="Simkova H."/>
            <person name="Souza G."/>
            <person name="Pedrosa-Harand A."/>
            <person name="Macas J."/>
            <person name="Mayer K.F.X."/>
            <person name="Houben A."/>
            <person name="Marques A."/>
        </authorList>
    </citation>
    <scope>NUCLEOTIDE SEQUENCE [LARGE SCALE GENOMIC DNA]</scope>
    <source>
        <strain evidence="10">RhyTen1mFocal</strain>
    </source>
</reference>
<dbReference type="PANTHER" id="PTHR23155:SF1185">
    <property type="entry name" value="DISEASE RESISTANCE RPP8-LIKE PROTEIN 3-RELATED"/>
    <property type="match status" value="1"/>
</dbReference>